<protein>
    <recommendedName>
        <fullName evidence="1">CinA-like protein</fullName>
    </recommendedName>
</protein>
<dbReference type="PANTHER" id="PTHR13939:SF0">
    <property type="entry name" value="NMN AMIDOHYDROLASE-LIKE PROTEIN YFAY"/>
    <property type="match status" value="1"/>
</dbReference>
<dbReference type="RefSeq" id="WP_070066320.1">
    <property type="nucleotide sequence ID" value="NZ_MJUW02000030.1"/>
</dbReference>
<dbReference type="PANTHER" id="PTHR13939">
    <property type="entry name" value="NICOTINAMIDE-NUCLEOTIDE AMIDOHYDROLASE PNCC"/>
    <property type="match status" value="1"/>
</dbReference>
<comment type="similarity">
    <text evidence="1">Belongs to the CinA family.</text>
</comment>
<dbReference type="Pfam" id="PF18146">
    <property type="entry name" value="CinA_KH"/>
    <property type="match status" value="1"/>
</dbReference>
<accession>A0A1V6M299</accession>
<dbReference type="InterPro" id="IPR041424">
    <property type="entry name" value="CinA_KH"/>
</dbReference>
<keyword evidence="4" id="KW-1185">Reference proteome</keyword>
<dbReference type="Gene3D" id="3.40.980.10">
    <property type="entry name" value="MoaB/Mog-like domain"/>
    <property type="match status" value="1"/>
</dbReference>
<reference evidence="3 4" key="1">
    <citation type="journal article" date="2016" name="Genome Announc.">
        <title>Draft Genome Sequence of the Anaerobic Ammonium-Oxidizing Bacterium 'Candidatus Brocadia sp. 40'.</title>
        <authorList>
            <person name="Ali M."/>
            <person name="Haroon M.F."/>
            <person name="Narita Y."/>
            <person name="Zhang L."/>
            <person name="Rangel Shaw D."/>
            <person name="Okabe S."/>
            <person name="Saikaly P.E."/>
        </authorList>
    </citation>
    <scope>NUCLEOTIDE SEQUENCE [LARGE SCALE GENOMIC DNA]</scope>
    <source>
        <strain evidence="3 4">40</strain>
    </source>
</reference>
<dbReference type="NCBIfam" id="TIGR00199">
    <property type="entry name" value="PncC_domain"/>
    <property type="match status" value="1"/>
</dbReference>
<dbReference type="SUPFAM" id="SSF53218">
    <property type="entry name" value="Molybdenum cofactor biosynthesis proteins"/>
    <property type="match status" value="1"/>
</dbReference>
<dbReference type="CDD" id="cd00885">
    <property type="entry name" value="cinA"/>
    <property type="match status" value="1"/>
</dbReference>
<dbReference type="InterPro" id="IPR001453">
    <property type="entry name" value="MoaB/Mog_dom"/>
</dbReference>
<name>A0A1V6M299_9BACT</name>
<dbReference type="PIRSF" id="PIRSF006728">
    <property type="entry name" value="CinA"/>
    <property type="match status" value="1"/>
</dbReference>
<dbReference type="InterPro" id="IPR050101">
    <property type="entry name" value="CinA"/>
</dbReference>
<proteinExistence type="inferred from homology"/>
<dbReference type="HAMAP" id="MF_00226_B">
    <property type="entry name" value="CinA_B"/>
    <property type="match status" value="1"/>
</dbReference>
<dbReference type="Gene3D" id="3.30.70.2860">
    <property type="match status" value="1"/>
</dbReference>
<comment type="caution">
    <text evidence="3">The sequence shown here is derived from an EMBL/GenBank/DDBJ whole genome shotgun (WGS) entry which is preliminary data.</text>
</comment>
<evidence type="ECO:0000313" key="3">
    <source>
        <dbReference type="EMBL" id="OQD46528.1"/>
    </source>
</evidence>
<dbReference type="Proteomes" id="UP000242219">
    <property type="component" value="Unassembled WGS sequence"/>
</dbReference>
<dbReference type="EMBL" id="MJUW02000030">
    <property type="protein sequence ID" value="OQD46528.1"/>
    <property type="molecule type" value="Genomic_DNA"/>
</dbReference>
<dbReference type="NCBIfam" id="TIGR00177">
    <property type="entry name" value="molyb_syn"/>
    <property type="match status" value="1"/>
</dbReference>
<organism evidence="3 4">
    <name type="scientific">Candidatus Brocadia sapporoensis</name>
    <dbReference type="NCBI Taxonomy" id="392547"/>
    <lineage>
        <taxon>Bacteria</taxon>
        <taxon>Pseudomonadati</taxon>
        <taxon>Planctomycetota</taxon>
        <taxon>Candidatus Brocadiia</taxon>
        <taxon>Candidatus Brocadiales</taxon>
        <taxon>Candidatus Brocadiaceae</taxon>
        <taxon>Candidatus Brocadia</taxon>
    </lineage>
</organism>
<dbReference type="Pfam" id="PF02464">
    <property type="entry name" value="CinA"/>
    <property type="match status" value="1"/>
</dbReference>
<dbReference type="Gene3D" id="3.90.950.20">
    <property type="entry name" value="CinA-like"/>
    <property type="match status" value="1"/>
</dbReference>
<dbReference type="SMART" id="SM00852">
    <property type="entry name" value="MoCF_biosynth"/>
    <property type="match status" value="1"/>
</dbReference>
<dbReference type="SUPFAM" id="SSF142433">
    <property type="entry name" value="CinA-like"/>
    <property type="match status" value="1"/>
</dbReference>
<dbReference type="AlphaFoldDB" id="A0A1V6M299"/>
<dbReference type="InterPro" id="IPR008135">
    <property type="entry name" value="Competence-induced_CinA"/>
</dbReference>
<dbReference type="Pfam" id="PF00994">
    <property type="entry name" value="MoCF_biosynth"/>
    <property type="match status" value="1"/>
</dbReference>
<dbReference type="InterPro" id="IPR008136">
    <property type="entry name" value="CinA_C"/>
</dbReference>
<dbReference type="NCBIfam" id="TIGR00200">
    <property type="entry name" value="cinA_nterm"/>
    <property type="match status" value="1"/>
</dbReference>
<evidence type="ECO:0000256" key="1">
    <source>
        <dbReference type="HAMAP-Rule" id="MF_00226"/>
    </source>
</evidence>
<evidence type="ECO:0000313" key="4">
    <source>
        <dbReference type="Proteomes" id="UP000242219"/>
    </source>
</evidence>
<dbReference type="NCBIfam" id="NF001813">
    <property type="entry name" value="PRK00549.1"/>
    <property type="match status" value="1"/>
</dbReference>
<dbReference type="InterPro" id="IPR036425">
    <property type="entry name" value="MoaB/Mog-like_dom_sf"/>
</dbReference>
<dbReference type="InterPro" id="IPR036653">
    <property type="entry name" value="CinA-like_C"/>
</dbReference>
<gene>
    <name evidence="3" type="ORF">BIY37_02820</name>
</gene>
<evidence type="ECO:0000259" key="2">
    <source>
        <dbReference type="SMART" id="SM00852"/>
    </source>
</evidence>
<feature type="domain" description="MoaB/Mog" evidence="2">
    <location>
        <begin position="5"/>
        <end position="172"/>
    </location>
</feature>
<sequence>MTTAEIITIGTEIIAGQIVDSNAQHIAKKLTEKGIPVLFQTSVGDDKELLKSTLRIASDRVNLIITTGGLGITANDITREVISAFFNIPLIPDEESRIRLQKYFSNRHTNRKDEYRRQCLIPEGAIALHTDNGIATGFAIHHKKKEIVCLPGSPREMQPLLHKYLKIYARQHKAEKGCLVTRNLHTFGVSERLVEDAVKGCRTNSGQTKAITLVRGGVVTINIHTTAEKENKAVRLLDKAERAIRRKLGYAVFGEGDETLEYAVFVLLNKKHKTIAVAESCTGGSLSDKLTDISGISKFFLEGVVVYSNNAKVNVLGVPEKLILRHGAVSLPVAKAMAKGIKKKASADIGVGITGIAGPTGATPGKPVGLVYIAVAKNGLVRIRKCRFAGSRIDIKNYSVNTALNMVRLVLLDVM</sequence>